<sequence>MSLLFILTTVNAEAQDISDKANAFLNSLSNDLREQAHFKLDDAERFNMNYVPMPRKGPTFYQFNEAQKTAALNLLKASLSEEGFEKSSEIMALEKVLRIIENNDDDKMPSGRPRRDPLNYHLTIFGDPAPDQPWGWRFEGHHLSLNFTSADSRIVSSTPTFFGTNPGIVRSTEFKGKEVLKEESYLGFALINSMDDEQLKIAQIADQAPRDVITLTKRKVSHIEPYGISYKEMNEDQQELLTQLVQVYIDNYQKDFAADFADRIVKAGYENLHFAWAGSLSYGFGHYYRIQGPMLLIEFDNTQNDANHVHTVVRDLENDYGEDMLKAHYEEHHK</sequence>
<accession>A0ACC7LFN7</accession>
<organism evidence="1 2">
    <name type="scientific">Meishania litoralis</name>
    <dbReference type="NCBI Taxonomy" id="3434685"/>
    <lineage>
        <taxon>Bacteria</taxon>
        <taxon>Pseudomonadati</taxon>
        <taxon>Bacteroidota</taxon>
        <taxon>Flavobacteriia</taxon>
        <taxon>Flavobacteriales</taxon>
        <taxon>Flavobacteriaceae</taxon>
        <taxon>Meishania</taxon>
    </lineage>
</organism>
<evidence type="ECO:0000313" key="2">
    <source>
        <dbReference type="Proteomes" id="UP001595191"/>
    </source>
</evidence>
<gene>
    <name evidence="1" type="ORF">ACEZ3G_00545</name>
</gene>
<proteinExistence type="predicted"/>
<protein>
    <submittedName>
        <fullName evidence="1">DUF3500 domain-containing protein</fullName>
    </submittedName>
</protein>
<evidence type="ECO:0000313" key="1">
    <source>
        <dbReference type="EMBL" id="MFH6601946.1"/>
    </source>
</evidence>
<name>A0ACC7LFN7_9FLAO</name>
<reference evidence="1" key="1">
    <citation type="submission" date="2024-09" db="EMBL/GenBank/DDBJ databases">
        <authorList>
            <person name="Liu J."/>
        </authorList>
    </citation>
    <scope>NUCLEOTIDE SEQUENCE</scope>
    <source>
        <strain evidence="1">NBU2967</strain>
    </source>
</reference>
<comment type="caution">
    <text evidence="1">The sequence shown here is derived from an EMBL/GenBank/DDBJ whole genome shotgun (WGS) entry which is preliminary data.</text>
</comment>
<keyword evidence="2" id="KW-1185">Reference proteome</keyword>
<dbReference type="EMBL" id="JBHFPV010000001">
    <property type="protein sequence ID" value="MFH6601946.1"/>
    <property type="molecule type" value="Genomic_DNA"/>
</dbReference>
<dbReference type="Proteomes" id="UP001595191">
    <property type="component" value="Unassembled WGS sequence"/>
</dbReference>